<protein>
    <submittedName>
        <fullName evidence="2">Uncharacterized protein</fullName>
    </submittedName>
</protein>
<name>A0A1J4N991_9ACTN</name>
<keyword evidence="3" id="KW-1185">Reference proteome</keyword>
<evidence type="ECO:0000256" key="1">
    <source>
        <dbReference type="SAM" id="Phobius"/>
    </source>
</evidence>
<proteinExistence type="predicted"/>
<sequence>MAWWLAQGEKALWRLVLLVAAVAVGGLGALIARSNLSPIETRFPAAPAALPTRPRLHLAPLTGGVARRGPPVVVI</sequence>
<evidence type="ECO:0000313" key="2">
    <source>
        <dbReference type="EMBL" id="OIJ28045.1"/>
    </source>
</evidence>
<feature type="transmembrane region" description="Helical" evidence="1">
    <location>
        <begin position="12"/>
        <end position="32"/>
    </location>
</feature>
<dbReference type="AlphaFoldDB" id="A0A1J4N991"/>
<comment type="caution">
    <text evidence="2">The sequence shown here is derived from an EMBL/GenBank/DDBJ whole genome shotgun (WGS) entry which is preliminary data.</text>
</comment>
<evidence type="ECO:0000313" key="3">
    <source>
        <dbReference type="Proteomes" id="UP000033772"/>
    </source>
</evidence>
<dbReference type="EMBL" id="JZDQ02000005">
    <property type="protein sequence ID" value="OIJ28045.1"/>
    <property type="molecule type" value="Genomic_DNA"/>
</dbReference>
<dbReference type="Proteomes" id="UP000033772">
    <property type="component" value="Unassembled WGS sequence"/>
</dbReference>
<reference evidence="2" key="1">
    <citation type="submission" date="2016-10" db="EMBL/GenBank/DDBJ databases">
        <title>Draft Genome Sequence of Nocardioides luteus Strain BAFB, an Alkane-Degrading Bacterium Isolated from JP-7 Polluted Soil.</title>
        <authorList>
            <person name="Brown L."/>
            <person name="Ruiz O.N."/>
            <person name="Gunasekera T."/>
        </authorList>
    </citation>
    <scope>NUCLEOTIDE SEQUENCE [LARGE SCALE GENOMIC DNA]</scope>
    <source>
        <strain evidence="2">BAFB</strain>
    </source>
</reference>
<keyword evidence="1" id="KW-1133">Transmembrane helix</keyword>
<dbReference type="STRING" id="1844.UG56_004930"/>
<accession>A0A1J4N991</accession>
<gene>
    <name evidence="2" type="ORF">UG56_004930</name>
</gene>
<dbReference type="RefSeq" id="WP_143054914.1">
    <property type="nucleotide sequence ID" value="NZ_JZDQ02000005.1"/>
</dbReference>
<keyword evidence="1" id="KW-0812">Transmembrane</keyword>
<keyword evidence="1" id="KW-0472">Membrane</keyword>
<organism evidence="2 3">
    <name type="scientific">Nocardioides luteus</name>
    <dbReference type="NCBI Taxonomy" id="1844"/>
    <lineage>
        <taxon>Bacteria</taxon>
        <taxon>Bacillati</taxon>
        <taxon>Actinomycetota</taxon>
        <taxon>Actinomycetes</taxon>
        <taxon>Propionibacteriales</taxon>
        <taxon>Nocardioidaceae</taxon>
        <taxon>Nocardioides</taxon>
    </lineage>
</organism>